<protein>
    <recommendedName>
        <fullName evidence="3">Lipoprotein</fullName>
    </recommendedName>
</protein>
<dbReference type="RefSeq" id="WP_263371129.1">
    <property type="nucleotide sequence ID" value="NZ_JAGSYD010000002.1"/>
</dbReference>
<evidence type="ECO:0000313" key="1">
    <source>
        <dbReference type="EMBL" id="MFC6646936.1"/>
    </source>
</evidence>
<proteinExistence type="predicted"/>
<dbReference type="PROSITE" id="PS51257">
    <property type="entry name" value="PROKAR_LIPOPROTEIN"/>
    <property type="match status" value="1"/>
</dbReference>
<organism evidence="1 2">
    <name type="scientific">Granulicella cerasi</name>
    <dbReference type="NCBI Taxonomy" id="741063"/>
    <lineage>
        <taxon>Bacteria</taxon>
        <taxon>Pseudomonadati</taxon>
        <taxon>Acidobacteriota</taxon>
        <taxon>Terriglobia</taxon>
        <taxon>Terriglobales</taxon>
        <taxon>Acidobacteriaceae</taxon>
        <taxon>Granulicella</taxon>
    </lineage>
</organism>
<dbReference type="Proteomes" id="UP001596391">
    <property type="component" value="Unassembled WGS sequence"/>
</dbReference>
<accession>A0ABW1ZBR7</accession>
<evidence type="ECO:0008006" key="3">
    <source>
        <dbReference type="Google" id="ProtNLM"/>
    </source>
</evidence>
<comment type="caution">
    <text evidence="1">The sequence shown here is derived from an EMBL/GenBank/DDBJ whole genome shotgun (WGS) entry which is preliminary data.</text>
</comment>
<reference evidence="2" key="1">
    <citation type="journal article" date="2019" name="Int. J. Syst. Evol. Microbiol.">
        <title>The Global Catalogue of Microorganisms (GCM) 10K type strain sequencing project: providing services to taxonomists for standard genome sequencing and annotation.</title>
        <authorList>
            <consortium name="The Broad Institute Genomics Platform"/>
            <consortium name="The Broad Institute Genome Sequencing Center for Infectious Disease"/>
            <person name="Wu L."/>
            <person name="Ma J."/>
        </authorList>
    </citation>
    <scope>NUCLEOTIDE SEQUENCE [LARGE SCALE GENOMIC DNA]</scope>
    <source>
        <strain evidence="2">CGMCC 1.16026</strain>
    </source>
</reference>
<sequence>MRQRSIPLLALVLAVTTLSGCHKKAPQSLKACCVRGVARASQVGSTVASPKVLTFSNMYIQEETGDVLGWDIRMRPVASGYDAVIYFGEGAPGNPLRVHLKSLQGVQHVGGAEPFGAPVQLEFVSGGVYVTAGDGERELIPSHKNFLKEEYFK</sequence>
<name>A0ABW1ZBR7_9BACT</name>
<keyword evidence="2" id="KW-1185">Reference proteome</keyword>
<evidence type="ECO:0000313" key="2">
    <source>
        <dbReference type="Proteomes" id="UP001596391"/>
    </source>
</evidence>
<gene>
    <name evidence="1" type="ORF">ACFQBQ_15390</name>
</gene>
<dbReference type="EMBL" id="JBHSWI010000001">
    <property type="protein sequence ID" value="MFC6646936.1"/>
    <property type="molecule type" value="Genomic_DNA"/>
</dbReference>